<evidence type="ECO:0000256" key="4">
    <source>
        <dbReference type="ARBA" id="ARBA00022723"/>
    </source>
</evidence>
<keyword evidence="4" id="KW-0479">Metal-binding</keyword>
<proteinExistence type="predicted"/>
<dbReference type="AlphaFoldDB" id="A0A7Y9L9K1"/>
<evidence type="ECO:0000256" key="1">
    <source>
        <dbReference type="ARBA" id="ARBA00012493"/>
    </source>
</evidence>
<dbReference type="InterPro" id="IPR051083">
    <property type="entry name" value="GrpII_Intron_Splice-Mob/Def"/>
</dbReference>
<name>A0A7Y9L9K1_9ACTN</name>
<dbReference type="CDD" id="cd03487">
    <property type="entry name" value="RT_Bac_retron_II"/>
    <property type="match status" value="1"/>
</dbReference>
<feature type="domain" description="Reverse transcriptase" evidence="8">
    <location>
        <begin position="60"/>
        <end position="218"/>
    </location>
</feature>
<dbReference type="PANTHER" id="PTHR34047">
    <property type="entry name" value="NUCLEAR INTRON MATURASE 1, MITOCHONDRIAL-RELATED"/>
    <property type="match status" value="1"/>
</dbReference>
<dbReference type="PRINTS" id="PR00866">
    <property type="entry name" value="RNADNAPOLMS"/>
</dbReference>
<gene>
    <name evidence="9" type="ORF">BKA15_003208</name>
</gene>
<evidence type="ECO:0000259" key="8">
    <source>
        <dbReference type="Pfam" id="PF00078"/>
    </source>
</evidence>
<evidence type="ECO:0000256" key="2">
    <source>
        <dbReference type="ARBA" id="ARBA00022679"/>
    </source>
</evidence>
<dbReference type="PANTHER" id="PTHR34047:SF7">
    <property type="entry name" value="RNA-DIRECTED DNA POLYMERASE"/>
    <property type="match status" value="1"/>
</dbReference>
<accession>A0A7Y9L9K1</accession>
<sequence>MAVTVDQIERMMGVPPGTLDKTARILEAETGFTILRIPSRRGRFRRVVRLTTTLDSIIKGIRRSLEAQLSFVPRDCVHGCVKQRGILTNARAHVGKKVVLRIDIRRFFESISVSQVEDALRTSEADPESSALVARCTTLGGFLPVGFSTSPLLANMIFDGTDALLGDCAKSYSLSYTRYVDDLSFSGEHLDDQIRLEIEGVLRSQGWEIQDRKTRFMRAGHAQYVTGLSVNDPNGPHIPRNMKRFLRLEVHHVVRSGFGASVLGKRKLLGHINHVKHVDYDLGLELHDAIRSAGLLVGRPDDESPEDGLELFWEDIGIDF</sequence>
<evidence type="ECO:0000313" key="9">
    <source>
        <dbReference type="EMBL" id="NYE71879.1"/>
    </source>
</evidence>
<dbReference type="RefSeq" id="WP_179752327.1">
    <property type="nucleotide sequence ID" value="NZ_JACCBU010000001.1"/>
</dbReference>
<keyword evidence="3" id="KW-0548">Nucleotidyltransferase</keyword>
<keyword evidence="5" id="KW-0460">Magnesium</keyword>
<evidence type="ECO:0000256" key="7">
    <source>
        <dbReference type="ARBA" id="ARBA00048173"/>
    </source>
</evidence>
<keyword evidence="2" id="KW-0808">Transferase</keyword>
<comment type="caution">
    <text evidence="9">The sequence shown here is derived from an EMBL/GenBank/DDBJ whole genome shotgun (WGS) entry which is preliminary data.</text>
</comment>
<dbReference type="GO" id="GO:0003964">
    <property type="term" value="F:RNA-directed DNA polymerase activity"/>
    <property type="evidence" value="ECO:0007669"/>
    <property type="project" value="UniProtKB-KW"/>
</dbReference>
<dbReference type="InterPro" id="IPR000123">
    <property type="entry name" value="Reverse_transcriptase_msDNA"/>
</dbReference>
<keyword evidence="10" id="KW-1185">Reference proteome</keyword>
<dbReference type="Proteomes" id="UP000569914">
    <property type="component" value="Unassembled WGS sequence"/>
</dbReference>
<keyword evidence="6" id="KW-0695">RNA-directed DNA polymerase</keyword>
<protein>
    <recommendedName>
        <fullName evidence="1">RNA-directed DNA polymerase</fullName>
        <ecNumber evidence="1">2.7.7.49</ecNumber>
    </recommendedName>
</protein>
<evidence type="ECO:0000256" key="3">
    <source>
        <dbReference type="ARBA" id="ARBA00022695"/>
    </source>
</evidence>
<dbReference type="GO" id="GO:0046872">
    <property type="term" value="F:metal ion binding"/>
    <property type="evidence" value="ECO:0007669"/>
    <property type="project" value="UniProtKB-KW"/>
</dbReference>
<evidence type="ECO:0000313" key="10">
    <source>
        <dbReference type="Proteomes" id="UP000569914"/>
    </source>
</evidence>
<organism evidence="9 10">
    <name type="scientific">Microlunatus parietis</name>
    <dbReference type="NCBI Taxonomy" id="682979"/>
    <lineage>
        <taxon>Bacteria</taxon>
        <taxon>Bacillati</taxon>
        <taxon>Actinomycetota</taxon>
        <taxon>Actinomycetes</taxon>
        <taxon>Propionibacteriales</taxon>
        <taxon>Propionibacteriaceae</taxon>
        <taxon>Microlunatus</taxon>
    </lineage>
</organism>
<comment type="catalytic activity">
    <reaction evidence="7">
        <text>DNA(n) + a 2'-deoxyribonucleoside 5'-triphosphate = DNA(n+1) + diphosphate</text>
        <dbReference type="Rhea" id="RHEA:22508"/>
        <dbReference type="Rhea" id="RHEA-COMP:17339"/>
        <dbReference type="Rhea" id="RHEA-COMP:17340"/>
        <dbReference type="ChEBI" id="CHEBI:33019"/>
        <dbReference type="ChEBI" id="CHEBI:61560"/>
        <dbReference type="ChEBI" id="CHEBI:173112"/>
        <dbReference type="EC" id="2.7.7.49"/>
    </reaction>
</comment>
<dbReference type="GO" id="GO:0003723">
    <property type="term" value="F:RNA binding"/>
    <property type="evidence" value="ECO:0007669"/>
    <property type="project" value="InterPro"/>
</dbReference>
<dbReference type="EC" id="2.7.7.49" evidence="1"/>
<reference evidence="9 10" key="1">
    <citation type="submission" date="2020-07" db="EMBL/GenBank/DDBJ databases">
        <title>Sequencing the genomes of 1000 actinobacteria strains.</title>
        <authorList>
            <person name="Klenk H.-P."/>
        </authorList>
    </citation>
    <scope>NUCLEOTIDE SEQUENCE [LARGE SCALE GENOMIC DNA]</scope>
    <source>
        <strain evidence="9 10">DSM 22083</strain>
    </source>
</reference>
<dbReference type="Pfam" id="PF00078">
    <property type="entry name" value="RVT_1"/>
    <property type="match status" value="1"/>
</dbReference>
<evidence type="ECO:0000256" key="5">
    <source>
        <dbReference type="ARBA" id="ARBA00022842"/>
    </source>
</evidence>
<dbReference type="EMBL" id="JACCBU010000001">
    <property type="protein sequence ID" value="NYE71879.1"/>
    <property type="molecule type" value="Genomic_DNA"/>
</dbReference>
<dbReference type="InterPro" id="IPR000477">
    <property type="entry name" value="RT_dom"/>
</dbReference>
<evidence type="ECO:0000256" key="6">
    <source>
        <dbReference type="ARBA" id="ARBA00022918"/>
    </source>
</evidence>